<dbReference type="SUPFAM" id="SSF159127">
    <property type="entry name" value="HupF/HypC-like"/>
    <property type="match status" value="1"/>
</dbReference>
<dbReference type="PRINTS" id="PR00445">
    <property type="entry name" value="HUPFHYPC"/>
</dbReference>
<dbReference type="GO" id="GO:0005506">
    <property type="term" value="F:iron ion binding"/>
    <property type="evidence" value="ECO:0007669"/>
    <property type="project" value="TreeGrafter"/>
</dbReference>
<dbReference type="GO" id="GO:1902670">
    <property type="term" value="F:carbon dioxide binding"/>
    <property type="evidence" value="ECO:0007669"/>
    <property type="project" value="TreeGrafter"/>
</dbReference>
<comment type="similarity">
    <text evidence="1">Belongs to the HupF/HypC family.</text>
</comment>
<dbReference type="Pfam" id="PF01455">
    <property type="entry name" value="HupF_HypC"/>
    <property type="match status" value="1"/>
</dbReference>
<dbReference type="InterPro" id="IPR001109">
    <property type="entry name" value="Hydrogenase_HupF/HypC"/>
</dbReference>
<evidence type="ECO:0000256" key="1">
    <source>
        <dbReference type="ARBA" id="ARBA00006018"/>
    </source>
</evidence>
<dbReference type="STRING" id="648757.Rvan_0969"/>
<dbReference type="EMBL" id="CP002292">
    <property type="protein sequence ID" value="ADP70245.1"/>
    <property type="molecule type" value="Genomic_DNA"/>
</dbReference>
<dbReference type="Proteomes" id="UP000001399">
    <property type="component" value="Chromosome"/>
</dbReference>
<dbReference type="Gene3D" id="2.30.30.140">
    <property type="match status" value="1"/>
</dbReference>
<dbReference type="RefSeq" id="WP_013418649.1">
    <property type="nucleotide sequence ID" value="NC_014664.1"/>
</dbReference>
<dbReference type="PROSITE" id="PS01097">
    <property type="entry name" value="HUPF_HYPC"/>
    <property type="match status" value="1"/>
</dbReference>
<evidence type="ECO:0000313" key="3">
    <source>
        <dbReference type="Proteomes" id="UP000001399"/>
    </source>
</evidence>
<organism evidence="2 3">
    <name type="scientific">Rhodomicrobium vannielii (strain ATCC 17100 / DSM 162 / LMG 4299 / NCIMB 10020 / ATH 3.1.1)</name>
    <dbReference type="NCBI Taxonomy" id="648757"/>
    <lineage>
        <taxon>Bacteria</taxon>
        <taxon>Pseudomonadati</taxon>
        <taxon>Pseudomonadota</taxon>
        <taxon>Alphaproteobacteria</taxon>
        <taxon>Hyphomicrobiales</taxon>
        <taxon>Hyphomicrobiaceae</taxon>
        <taxon>Rhodomicrobium</taxon>
    </lineage>
</organism>
<dbReference type="KEGG" id="rva:Rvan_0969"/>
<dbReference type="InterPro" id="IPR019812">
    <property type="entry name" value="Hydgase_assmbl_chp_CS"/>
</dbReference>
<sequence>MCVGIPMQVVEPKGRFALCRAEGNGGGELREIDMILVGEQPEGAWVLTFLDAAREIVSEEHARQTADALKALALVMQGETSIDHLFADLIGREPQLPEHLRKPEPEGAA</sequence>
<dbReference type="PANTHER" id="PTHR35177">
    <property type="entry name" value="HYDROGENASE MATURATION FACTOR HYBG"/>
    <property type="match status" value="1"/>
</dbReference>
<proteinExistence type="inferred from homology"/>
<evidence type="ECO:0000313" key="2">
    <source>
        <dbReference type="EMBL" id="ADP70245.1"/>
    </source>
</evidence>
<name>E3I2G1_RHOVT</name>
<dbReference type="PANTHER" id="PTHR35177:SF2">
    <property type="entry name" value="HYDROGENASE MATURATION FACTOR HYBG"/>
    <property type="match status" value="1"/>
</dbReference>
<dbReference type="OrthoDB" id="9806017at2"/>
<gene>
    <name evidence="2" type="ordered locus">Rvan_0969</name>
</gene>
<keyword evidence="3" id="KW-1185">Reference proteome</keyword>
<dbReference type="GO" id="GO:0051604">
    <property type="term" value="P:protein maturation"/>
    <property type="evidence" value="ECO:0007669"/>
    <property type="project" value="TreeGrafter"/>
</dbReference>
<reference evidence="3" key="1">
    <citation type="journal article" date="2011" name="J. Bacteriol.">
        <title>Genome sequences of eight morphologically diverse alphaproteobacteria.</title>
        <authorList>
            <consortium name="US DOE Joint Genome Institute"/>
            <person name="Brown P.J."/>
            <person name="Kysela D.T."/>
            <person name="Buechlein A."/>
            <person name="Hemmerich C."/>
            <person name="Brun Y.V."/>
        </authorList>
    </citation>
    <scope>NUCLEOTIDE SEQUENCE [LARGE SCALE GENOMIC DNA]</scope>
    <source>
        <strain evidence="3">ATCC 17100 / ATH 3.1.1 / DSM 162 / LMG 4299</strain>
    </source>
</reference>
<dbReference type="AlphaFoldDB" id="E3I2G1"/>
<dbReference type="HOGENOM" id="CLU_159381_0_0_5"/>
<protein>
    <submittedName>
        <fullName evidence="2">Hydrogenase assembly chaperone hypC/hupF</fullName>
    </submittedName>
</protein>
<accession>E3I2G1</accession>
<dbReference type="eggNOG" id="COG0298">
    <property type="taxonomic scope" value="Bacteria"/>
</dbReference>
<dbReference type="NCBIfam" id="TIGR00074">
    <property type="entry name" value="hypC_hupF"/>
    <property type="match status" value="1"/>
</dbReference>